<name>A0A0R3R8S9_9BILA</name>
<keyword evidence="2" id="KW-1185">Reference proteome</keyword>
<proteinExistence type="predicted"/>
<reference evidence="3" key="1">
    <citation type="submission" date="2017-02" db="UniProtKB">
        <authorList>
            <consortium name="WormBaseParasite"/>
        </authorList>
    </citation>
    <scope>IDENTIFICATION</scope>
</reference>
<reference evidence="1 2" key="2">
    <citation type="submission" date="2018-11" db="EMBL/GenBank/DDBJ databases">
        <authorList>
            <consortium name="Pathogen Informatics"/>
        </authorList>
    </citation>
    <scope>NUCLEOTIDE SEQUENCE [LARGE SCALE GENOMIC DNA]</scope>
</reference>
<evidence type="ECO:0000313" key="2">
    <source>
        <dbReference type="Proteomes" id="UP000280834"/>
    </source>
</evidence>
<sequence length="103" mass="11263">MGVRSTRSRCSVGPPWGDAARQASRQSICENGYMLLPPPNGTDRVQGLAARLGCTVADHCELYGQFKPALLGSLSGFALTLKEFGGRWDKVERVYVFASWPML</sequence>
<dbReference type="WBParaSite" id="BTMF_0001643501-mRNA-1">
    <property type="protein sequence ID" value="BTMF_0001643501-mRNA-1"/>
    <property type="gene ID" value="BTMF_0001643501"/>
</dbReference>
<evidence type="ECO:0000313" key="1">
    <source>
        <dbReference type="EMBL" id="VDO49400.1"/>
    </source>
</evidence>
<dbReference type="AlphaFoldDB" id="A0A0R3R8S9"/>
<gene>
    <name evidence="1" type="ORF">BTMF_LOCUS14415</name>
</gene>
<evidence type="ECO:0000313" key="3">
    <source>
        <dbReference type="WBParaSite" id="BTMF_0001643501-mRNA-1"/>
    </source>
</evidence>
<dbReference type="EMBL" id="UZAG01021169">
    <property type="protein sequence ID" value="VDO49400.1"/>
    <property type="molecule type" value="Genomic_DNA"/>
</dbReference>
<dbReference type="Proteomes" id="UP000280834">
    <property type="component" value="Unassembled WGS sequence"/>
</dbReference>
<protein>
    <submittedName>
        <fullName evidence="3">AhpC-TSA domain-containing protein</fullName>
    </submittedName>
</protein>
<organism evidence="3">
    <name type="scientific">Brugia timori</name>
    <dbReference type="NCBI Taxonomy" id="42155"/>
    <lineage>
        <taxon>Eukaryota</taxon>
        <taxon>Metazoa</taxon>
        <taxon>Ecdysozoa</taxon>
        <taxon>Nematoda</taxon>
        <taxon>Chromadorea</taxon>
        <taxon>Rhabditida</taxon>
        <taxon>Spirurina</taxon>
        <taxon>Spiruromorpha</taxon>
        <taxon>Filarioidea</taxon>
        <taxon>Onchocercidae</taxon>
        <taxon>Brugia</taxon>
    </lineage>
</organism>
<accession>A0A0R3R8S9</accession>